<keyword evidence="3" id="KW-1185">Reference proteome</keyword>
<protein>
    <submittedName>
        <fullName evidence="2">Long-chain fatty acid--CoA ligase</fullName>
    </submittedName>
</protein>
<keyword evidence="2" id="KW-0436">Ligase</keyword>
<dbReference type="SUPFAM" id="SSF56801">
    <property type="entry name" value="Acetyl-CoA synthetase-like"/>
    <property type="match status" value="1"/>
</dbReference>
<dbReference type="InterPro" id="IPR050237">
    <property type="entry name" value="ATP-dep_AMP-bd_enzyme"/>
</dbReference>
<comment type="caution">
    <text evidence="2">The sequence shown here is derived from an EMBL/GenBank/DDBJ whole genome shotgun (WGS) entry which is preliminary data.</text>
</comment>
<dbReference type="AlphaFoldDB" id="A0A4R5BYW1"/>
<dbReference type="PANTHER" id="PTHR43767">
    <property type="entry name" value="LONG-CHAIN-FATTY-ACID--COA LIGASE"/>
    <property type="match status" value="1"/>
</dbReference>
<organism evidence="2 3">
    <name type="scientific">Actinomadura darangshiensis</name>
    <dbReference type="NCBI Taxonomy" id="705336"/>
    <lineage>
        <taxon>Bacteria</taxon>
        <taxon>Bacillati</taxon>
        <taxon>Actinomycetota</taxon>
        <taxon>Actinomycetes</taxon>
        <taxon>Streptosporangiales</taxon>
        <taxon>Thermomonosporaceae</taxon>
        <taxon>Actinomadura</taxon>
    </lineage>
</organism>
<sequence>MLTTAEGPLRSRIRVGARRAGPIRTLRGQLHPNRVSLRRPVNAGLMAELAADRFGRSVPIYLDRPFDWDPGRRVELDYTDLAILVEEMSAVLAAAGVGRWDRVAIVKSANYDTQALAWAAARIGAIPALLSASLDPDIINVLLDRVRPRALITDPETARYAGLDAARLRDLSCRAIGAVDGGIPVEDLWGGRVPAPSPLKDDDPMMITHTSSTTGVSKLGETSAAAVTFSAFREAVFPLLHAPGELFASAISHVHVRAAVTQMASLSRGTSLLGIGRPDGDTVADLFARYRPTLVEAHPNAFLGWERLAGDAARPFASVRMFVNTFDAIHPRTVRRLLDASGRTLPLWLQCYGMTEVQVVSVRLHTRRTARRDGAGDSRSVGWEVPGVRARICDPRTGRRRRSQRAPGMIQVRTPARVLSLVGTPDKFSERRYGRWFDTGDWGRRGPWGRLEVLDRIADRIDGVESCLRIEDRLMDRFPGAAEIVIVPDGAGRPVPVVCMRAGTPLDEAAWRAAAAEFPGLAEPFEVAPDALHRTATVKPRRYLLTELIKKGDRRRAEALGRDVVLREGA</sequence>
<dbReference type="InterPro" id="IPR042099">
    <property type="entry name" value="ANL_N_sf"/>
</dbReference>
<dbReference type="OrthoDB" id="4495845at2"/>
<dbReference type="Proteomes" id="UP000295578">
    <property type="component" value="Unassembled WGS sequence"/>
</dbReference>
<dbReference type="Pfam" id="PF00501">
    <property type="entry name" value="AMP-binding"/>
    <property type="match status" value="1"/>
</dbReference>
<evidence type="ECO:0000313" key="2">
    <source>
        <dbReference type="EMBL" id="TDD89634.1"/>
    </source>
</evidence>
<evidence type="ECO:0000259" key="1">
    <source>
        <dbReference type="Pfam" id="PF00501"/>
    </source>
</evidence>
<proteinExistence type="predicted"/>
<dbReference type="GO" id="GO:0016874">
    <property type="term" value="F:ligase activity"/>
    <property type="evidence" value="ECO:0007669"/>
    <property type="project" value="UniProtKB-KW"/>
</dbReference>
<dbReference type="InterPro" id="IPR000873">
    <property type="entry name" value="AMP-dep_synth/lig_dom"/>
</dbReference>
<dbReference type="PANTHER" id="PTHR43767:SF1">
    <property type="entry name" value="NONRIBOSOMAL PEPTIDE SYNTHASE PES1 (EUROFUNG)-RELATED"/>
    <property type="match status" value="1"/>
</dbReference>
<dbReference type="RefSeq" id="WP_132194116.1">
    <property type="nucleotide sequence ID" value="NZ_SMKY01000011.1"/>
</dbReference>
<feature type="domain" description="AMP-dependent synthetase/ligase" evidence="1">
    <location>
        <begin position="71"/>
        <end position="415"/>
    </location>
</feature>
<accession>A0A4R5BYW1</accession>
<evidence type="ECO:0000313" key="3">
    <source>
        <dbReference type="Proteomes" id="UP000295578"/>
    </source>
</evidence>
<dbReference type="EMBL" id="SMKY01000011">
    <property type="protein sequence ID" value="TDD89634.1"/>
    <property type="molecule type" value="Genomic_DNA"/>
</dbReference>
<gene>
    <name evidence="2" type="ORF">E1293_04575</name>
</gene>
<dbReference type="Gene3D" id="3.40.50.12780">
    <property type="entry name" value="N-terminal domain of ligase-like"/>
    <property type="match status" value="1"/>
</dbReference>
<reference evidence="2 3" key="1">
    <citation type="submission" date="2019-03" db="EMBL/GenBank/DDBJ databases">
        <title>Draft genome sequences of novel Actinobacteria.</title>
        <authorList>
            <person name="Sahin N."/>
            <person name="Ay H."/>
            <person name="Saygin H."/>
        </authorList>
    </citation>
    <scope>NUCLEOTIDE SEQUENCE [LARGE SCALE GENOMIC DNA]</scope>
    <source>
        <strain evidence="2 3">DSM 45941</strain>
    </source>
</reference>
<name>A0A4R5BYW1_9ACTN</name>